<evidence type="ECO:0000259" key="1">
    <source>
        <dbReference type="Pfam" id="PF20150"/>
    </source>
</evidence>
<keyword evidence="3" id="KW-1185">Reference proteome</keyword>
<organism evidence="2 3">
    <name type="scientific">Colletotrichum sojae</name>
    <dbReference type="NCBI Taxonomy" id="2175907"/>
    <lineage>
        <taxon>Eukaryota</taxon>
        <taxon>Fungi</taxon>
        <taxon>Dikarya</taxon>
        <taxon>Ascomycota</taxon>
        <taxon>Pezizomycotina</taxon>
        <taxon>Sordariomycetes</taxon>
        <taxon>Hypocreomycetidae</taxon>
        <taxon>Glomerellales</taxon>
        <taxon>Glomerellaceae</taxon>
        <taxon>Colletotrichum</taxon>
        <taxon>Colletotrichum orchidearum species complex</taxon>
    </lineage>
</organism>
<gene>
    <name evidence="2" type="ORF">CSOJ01_08586</name>
</gene>
<dbReference type="InterPro" id="IPR045518">
    <property type="entry name" value="2EXR"/>
</dbReference>
<feature type="domain" description="2EXR" evidence="1">
    <location>
        <begin position="7"/>
        <end position="91"/>
    </location>
</feature>
<dbReference type="EMBL" id="WIGN01000150">
    <property type="protein sequence ID" value="KAF6806853.1"/>
    <property type="molecule type" value="Genomic_DNA"/>
</dbReference>
<dbReference type="Pfam" id="PF20150">
    <property type="entry name" value="2EXR"/>
    <property type="match status" value="1"/>
</dbReference>
<reference evidence="2 3" key="1">
    <citation type="journal article" date="2020" name="Phytopathology">
        <title>Genome Sequence Resources of Colletotrichum truncatum, C. plurivorum, C. musicola, and C. sojae: Four Species Pathogenic to Soybean (Glycine max).</title>
        <authorList>
            <person name="Rogerio F."/>
            <person name="Boufleur T.R."/>
            <person name="Ciampi-Guillardi M."/>
            <person name="Sukno S.A."/>
            <person name="Thon M.R."/>
            <person name="Massola Junior N.S."/>
            <person name="Baroncelli R."/>
        </authorList>
    </citation>
    <scope>NUCLEOTIDE SEQUENCE [LARGE SCALE GENOMIC DNA]</scope>
    <source>
        <strain evidence="2 3">LFN0009</strain>
    </source>
</reference>
<dbReference type="Proteomes" id="UP000652219">
    <property type="component" value="Unassembled WGS sequence"/>
</dbReference>
<proteinExistence type="predicted"/>
<sequence length="145" mass="16691">MTPVDRFRPFSRLPLELRRSIWLEALRVPTILMIEGRRNSTGWFPPITTTTTTTTVFPPAAGHSCWEAYEIFKQSTEIISKPIEGKIWAKPAECIICFKDFLDQGEDCRIPDFVLQHDITRFAIRIPGKWLWNRAICLLNLIGGS</sequence>
<name>A0A8H6MSP3_9PEZI</name>
<evidence type="ECO:0000313" key="3">
    <source>
        <dbReference type="Proteomes" id="UP000652219"/>
    </source>
</evidence>
<accession>A0A8H6MSP3</accession>
<comment type="caution">
    <text evidence="2">The sequence shown here is derived from an EMBL/GenBank/DDBJ whole genome shotgun (WGS) entry which is preliminary data.</text>
</comment>
<protein>
    <recommendedName>
        <fullName evidence="1">2EXR domain-containing protein</fullName>
    </recommendedName>
</protein>
<evidence type="ECO:0000313" key="2">
    <source>
        <dbReference type="EMBL" id="KAF6806853.1"/>
    </source>
</evidence>
<dbReference type="AlphaFoldDB" id="A0A8H6MSP3"/>